<dbReference type="AlphaFoldDB" id="A0A0U1MUL0"/>
<protein>
    <submittedName>
        <fullName evidence="1">Uncharacterized protein</fullName>
    </submittedName>
</protein>
<dbReference type="Proteomes" id="UP000039437">
    <property type="component" value="Unassembled WGS sequence"/>
</dbReference>
<reference evidence="1 2" key="1">
    <citation type="submission" date="2015-04" db="EMBL/GenBank/DDBJ databases">
        <authorList>
            <person name="Syromyatnikov M.Y."/>
            <person name="Popov V.N."/>
        </authorList>
    </citation>
    <scope>NUCLEOTIDE SEQUENCE [LARGE SCALE GENOMIC DNA]</scope>
    <source>
        <strain evidence="1 2">AH1</strain>
    </source>
</reference>
<name>A0A0U1MUL0_STAAU</name>
<sequence>MFCKESVIYLLLFYDIVSTVERNKRQFKLALRHSNSKYNY</sequence>
<proteinExistence type="predicted"/>
<gene>
    <name evidence="1" type="ORF">BN1321_420073</name>
</gene>
<dbReference type="EMBL" id="CVOQ01000037">
    <property type="protein sequence ID" value="CRI19236.1"/>
    <property type="molecule type" value="Genomic_DNA"/>
</dbReference>
<organism evidence="1 2">
    <name type="scientific">Staphylococcus aureus</name>
    <dbReference type="NCBI Taxonomy" id="1280"/>
    <lineage>
        <taxon>Bacteria</taxon>
        <taxon>Bacillati</taxon>
        <taxon>Bacillota</taxon>
        <taxon>Bacilli</taxon>
        <taxon>Bacillales</taxon>
        <taxon>Staphylococcaceae</taxon>
        <taxon>Staphylococcus</taxon>
    </lineage>
</organism>
<evidence type="ECO:0000313" key="1">
    <source>
        <dbReference type="EMBL" id="CRI19236.1"/>
    </source>
</evidence>
<accession>A0A0U1MUL0</accession>
<evidence type="ECO:0000313" key="2">
    <source>
        <dbReference type="Proteomes" id="UP000039437"/>
    </source>
</evidence>